<feature type="transmembrane region" description="Helical" evidence="1">
    <location>
        <begin position="767"/>
        <end position="788"/>
    </location>
</feature>
<feature type="transmembrane region" description="Helical" evidence="1">
    <location>
        <begin position="386"/>
        <end position="406"/>
    </location>
</feature>
<feature type="transmembrane region" description="Helical" evidence="1">
    <location>
        <begin position="344"/>
        <end position="366"/>
    </location>
</feature>
<reference evidence="3 4" key="1">
    <citation type="submission" date="2013-07" db="EMBL/GenBank/DDBJ databases">
        <title>Comparative Genomic and Metabolomic Analysis of Twelve Strains of Pseudoalteromonas luteoviolacea.</title>
        <authorList>
            <person name="Vynne N.G."/>
            <person name="Mansson M."/>
            <person name="Gram L."/>
        </authorList>
    </citation>
    <scope>NUCLEOTIDE SEQUENCE [LARGE SCALE GENOMIC DNA]</scope>
    <source>
        <strain evidence="3 4">H33</strain>
    </source>
</reference>
<dbReference type="GO" id="GO:0005886">
    <property type="term" value="C:plasma membrane"/>
    <property type="evidence" value="ECO:0007669"/>
    <property type="project" value="TreeGrafter"/>
</dbReference>
<accession>A0A167GQF5</accession>
<dbReference type="GO" id="GO:0022857">
    <property type="term" value="F:transmembrane transporter activity"/>
    <property type="evidence" value="ECO:0007669"/>
    <property type="project" value="TreeGrafter"/>
</dbReference>
<dbReference type="RefSeq" id="WP_196760603.1">
    <property type="nucleotide sequence ID" value="NZ_AUXZ01000002.1"/>
</dbReference>
<keyword evidence="1" id="KW-0472">Membrane</keyword>
<feature type="transmembrane region" description="Helical" evidence="1">
    <location>
        <begin position="432"/>
        <end position="454"/>
    </location>
</feature>
<dbReference type="InterPro" id="IPR050250">
    <property type="entry name" value="Macrolide_Exporter_MacB"/>
</dbReference>
<proteinExistence type="predicted"/>
<dbReference type="PANTHER" id="PTHR30572:SF4">
    <property type="entry name" value="ABC TRANSPORTER PERMEASE YTRF"/>
    <property type="match status" value="1"/>
</dbReference>
<dbReference type="Proteomes" id="UP000076503">
    <property type="component" value="Unassembled WGS sequence"/>
</dbReference>
<feature type="domain" description="MacB-like periplasmic core" evidence="2">
    <location>
        <begin position="75"/>
        <end position="224"/>
    </location>
</feature>
<evidence type="ECO:0000259" key="2">
    <source>
        <dbReference type="Pfam" id="PF12704"/>
    </source>
</evidence>
<dbReference type="EMBL" id="AUXZ01000002">
    <property type="protein sequence ID" value="KZN56285.1"/>
    <property type="molecule type" value="Genomic_DNA"/>
</dbReference>
<comment type="caution">
    <text evidence="3">The sequence shown here is derived from an EMBL/GenBank/DDBJ whole genome shotgun (WGS) entry which is preliminary data.</text>
</comment>
<keyword evidence="1" id="KW-0812">Transmembrane</keyword>
<dbReference type="PATRIC" id="fig|1365251.3.peg.164"/>
<feature type="transmembrane region" description="Helical" evidence="1">
    <location>
        <begin position="685"/>
        <end position="712"/>
    </location>
</feature>
<dbReference type="Pfam" id="PF12704">
    <property type="entry name" value="MacB_PCD"/>
    <property type="match status" value="1"/>
</dbReference>
<dbReference type="PANTHER" id="PTHR30572">
    <property type="entry name" value="MEMBRANE COMPONENT OF TRANSPORTER-RELATED"/>
    <property type="match status" value="1"/>
</dbReference>
<feature type="transmembrane region" description="Helical" evidence="1">
    <location>
        <begin position="292"/>
        <end position="314"/>
    </location>
</feature>
<feature type="transmembrane region" description="Helical" evidence="1">
    <location>
        <begin position="740"/>
        <end position="761"/>
    </location>
</feature>
<evidence type="ECO:0000256" key="1">
    <source>
        <dbReference type="SAM" id="Phobius"/>
    </source>
</evidence>
<dbReference type="AlphaFoldDB" id="A0A167GQF5"/>
<name>A0A167GQF5_9GAMM</name>
<feature type="transmembrane region" description="Helical" evidence="1">
    <location>
        <begin position="20"/>
        <end position="44"/>
    </location>
</feature>
<evidence type="ECO:0000313" key="4">
    <source>
        <dbReference type="Proteomes" id="UP000076503"/>
    </source>
</evidence>
<keyword evidence="1" id="KW-1133">Transmembrane helix</keyword>
<evidence type="ECO:0000313" key="3">
    <source>
        <dbReference type="EMBL" id="KZN56285.1"/>
    </source>
</evidence>
<dbReference type="InterPro" id="IPR025857">
    <property type="entry name" value="MacB_PCD"/>
</dbReference>
<sequence>MMQENISSIKALFNKLRFTVLFVVLLASALAGGALVSLIAWHAYAPLPYAQPNQLIWLHGSMVDDKDSVVMDKALSNVAAQYIAQHDTRLSMATPLHYGDALYMNHTSQPKLNLTYAEPTFFTLFEQKLVQGRYFSQGQADGVIPFEAVVSECFAKRYMPKLLEQQNHKQVYSMQLDQQTFQVVGVVACTQTEPQIYMPNRYTDVYISFGHTIDTHAMSQAHISVRYNTFVVGRSATAQIGQPISPDITAYLDTQFRAGLVDFGSALNNHVRFEYDALKQYLKGGIQQSSDWLLLSGGAFLLITLINLLTFYLLDIKKQQAQLVLKATLGAPLTTLRLAHYWQVIILFLLSAMCAVVLVELGVFAIQMFGAQSIAHLDWLQVNLLHYFMMFAVATVLALGFAVFGFKQLPFTSLYQNLQGAGKGQEKQLPQWFSVSILVTQLSIGMVVLCIGTWSANYFGSQMQTPSGIEVEDTVFVARHQVSWRQDEAAIAERKQLFLSNLQALSSHPKVAAVALSSLNPFDTSYLAQIGKQPVKSAQVTMHSQSVGEGYFTLLGIPLIAGDTFTRLDSARRESVIINRAAAEILDIGVEDIGLSLYGRSGQPIKLLGIVDNIYSHGKGAPATVYFPHDYFEGNMVVRFKPNQSMSKLELSQVLQQQAHGQSVREVVGLATHLSGLNQAAVLSFYSGLGLSFLMIMQVLVGLYGLLGNLVLAQQPVLLIKQQVGATRLQLIIEQIHSRLVHFGAAMLIATSVTLGLGAFLPTMASSLLLSYLCAVILSFIVLFIIEINHLRGQLKKY</sequence>
<protein>
    <recommendedName>
        <fullName evidence="2">MacB-like periplasmic core domain-containing protein</fullName>
    </recommendedName>
</protein>
<organism evidence="3 4">
    <name type="scientific">Pseudoalteromonas luteoviolacea H33</name>
    <dbReference type="NCBI Taxonomy" id="1365251"/>
    <lineage>
        <taxon>Bacteria</taxon>
        <taxon>Pseudomonadati</taxon>
        <taxon>Pseudomonadota</taxon>
        <taxon>Gammaproteobacteria</taxon>
        <taxon>Alteromonadales</taxon>
        <taxon>Pseudoalteromonadaceae</taxon>
        <taxon>Pseudoalteromonas</taxon>
    </lineage>
</organism>
<gene>
    <name evidence="3" type="ORF">N476_06570</name>
</gene>